<keyword evidence="1" id="KW-0472">Membrane</keyword>
<dbReference type="EMBL" id="JAAXOY010000004">
    <property type="protein sequence ID" value="NKY38140.1"/>
    <property type="molecule type" value="Genomic_DNA"/>
</dbReference>
<gene>
    <name evidence="2" type="ORF">HGA02_00965</name>
</gene>
<name>A0ABX1JV22_9CELL</name>
<sequence>MSTPQQGFQLTRAHLVTVIAIAAAGAIVSFIWAALAKGSAAVVASALASTFLSVAVATLVTEIILKPAFTHDVLEVAGVRARIHQIGFRDTLVETGLQWSDYYAGSSTIGFVVARPGQWVRTQLDPILDAARRRSVAVDIYLAEPGSASARGMAASLGVDSQAYDAELNQAVTDVSARWRRARENLHLHNHASIGIHYLTSQPLHTVAVFDGNLVLMVPPLVAERTSPELAFVFGDRAVTDVSRWLEDRWRAMTEAAADIPVFEEGRSR</sequence>
<feature type="transmembrane region" description="Helical" evidence="1">
    <location>
        <begin position="12"/>
        <end position="35"/>
    </location>
</feature>
<proteinExistence type="predicted"/>
<dbReference type="Proteomes" id="UP000777774">
    <property type="component" value="Unassembled WGS sequence"/>
</dbReference>
<evidence type="ECO:0000256" key="1">
    <source>
        <dbReference type="SAM" id="Phobius"/>
    </source>
</evidence>
<keyword evidence="1" id="KW-1133">Transmembrane helix</keyword>
<comment type="caution">
    <text evidence="2">The sequence shown here is derived from an EMBL/GenBank/DDBJ whole genome shotgun (WGS) entry which is preliminary data.</text>
</comment>
<organism evidence="2 3">
    <name type="scientific">Cellulomonas septica</name>
    <dbReference type="NCBI Taxonomy" id="285080"/>
    <lineage>
        <taxon>Bacteria</taxon>
        <taxon>Bacillati</taxon>
        <taxon>Actinomycetota</taxon>
        <taxon>Actinomycetes</taxon>
        <taxon>Micrococcales</taxon>
        <taxon>Cellulomonadaceae</taxon>
        <taxon>Cellulomonas</taxon>
    </lineage>
</organism>
<dbReference type="RefSeq" id="WP_168676587.1">
    <property type="nucleotide sequence ID" value="NZ_JAAXOY010000004.1"/>
</dbReference>
<accession>A0ABX1JV22</accession>
<evidence type="ECO:0000313" key="2">
    <source>
        <dbReference type="EMBL" id="NKY38140.1"/>
    </source>
</evidence>
<feature type="transmembrane region" description="Helical" evidence="1">
    <location>
        <begin position="41"/>
        <end position="65"/>
    </location>
</feature>
<evidence type="ECO:0000313" key="3">
    <source>
        <dbReference type="Proteomes" id="UP000777774"/>
    </source>
</evidence>
<keyword evidence="1" id="KW-0812">Transmembrane</keyword>
<protein>
    <submittedName>
        <fullName evidence="2">Uncharacterized protein</fullName>
    </submittedName>
</protein>
<keyword evidence="3" id="KW-1185">Reference proteome</keyword>
<reference evidence="2 3" key="1">
    <citation type="submission" date="2020-04" db="EMBL/GenBank/DDBJ databases">
        <title>MicrobeNet Type strains.</title>
        <authorList>
            <person name="Nicholson A.C."/>
        </authorList>
    </citation>
    <scope>NUCLEOTIDE SEQUENCE [LARGE SCALE GENOMIC DNA]</scope>
    <source>
        <strain evidence="2 3">ATCC BAA-787</strain>
    </source>
</reference>